<dbReference type="EMBL" id="JOJP01000001">
    <property type="protein sequence ID" value="KEI70150.1"/>
    <property type="molecule type" value="Genomic_DNA"/>
</dbReference>
<name>A0A081K7M4_9GAMM</name>
<feature type="transmembrane region" description="Helical" evidence="1">
    <location>
        <begin position="121"/>
        <end position="138"/>
    </location>
</feature>
<dbReference type="RefSeq" id="WP_020584101.1">
    <property type="nucleotide sequence ID" value="NZ_JOJP01000001.1"/>
</dbReference>
<keyword evidence="1" id="KW-0472">Membrane</keyword>
<keyword evidence="1" id="KW-0812">Transmembrane</keyword>
<dbReference type="Proteomes" id="UP000027997">
    <property type="component" value="Unassembled WGS sequence"/>
</dbReference>
<evidence type="ECO:0000313" key="2">
    <source>
        <dbReference type="EMBL" id="KEI70150.1"/>
    </source>
</evidence>
<keyword evidence="1" id="KW-1133">Transmembrane helix</keyword>
<proteinExistence type="predicted"/>
<keyword evidence="3" id="KW-1185">Reference proteome</keyword>
<comment type="caution">
    <text evidence="2">The sequence shown here is derived from an EMBL/GenBank/DDBJ whole genome shotgun (WGS) entry which is preliminary data.</text>
</comment>
<accession>A0A081K7M4</accession>
<reference evidence="2 3" key="1">
    <citation type="submission" date="2014-06" db="EMBL/GenBank/DDBJ databases">
        <title>Whole Genome Sequences of Three Symbiotic Endozoicomonas Bacteria.</title>
        <authorList>
            <person name="Neave M.J."/>
            <person name="Apprill A."/>
            <person name="Voolstra C.R."/>
        </authorList>
    </citation>
    <scope>NUCLEOTIDE SEQUENCE [LARGE SCALE GENOMIC DNA]</scope>
    <source>
        <strain evidence="2 3">DSM 22380</strain>
    </source>
</reference>
<evidence type="ECO:0000256" key="1">
    <source>
        <dbReference type="SAM" id="Phobius"/>
    </source>
</evidence>
<evidence type="ECO:0000313" key="3">
    <source>
        <dbReference type="Proteomes" id="UP000027997"/>
    </source>
</evidence>
<organism evidence="2 3">
    <name type="scientific">Endozoicomonas elysicola</name>
    <dbReference type="NCBI Taxonomy" id="305900"/>
    <lineage>
        <taxon>Bacteria</taxon>
        <taxon>Pseudomonadati</taxon>
        <taxon>Pseudomonadota</taxon>
        <taxon>Gammaproteobacteria</taxon>
        <taxon>Oceanospirillales</taxon>
        <taxon>Endozoicomonadaceae</taxon>
        <taxon>Endozoicomonas</taxon>
    </lineage>
</organism>
<dbReference type="AlphaFoldDB" id="A0A081K7M4"/>
<protein>
    <submittedName>
        <fullName evidence="2">Uncharacterized protein</fullName>
    </submittedName>
</protein>
<dbReference type="STRING" id="305900.GV64_04780"/>
<gene>
    <name evidence="2" type="ORF">GV64_04780</name>
</gene>
<sequence length="215" mass="24321">MFKLIDGGLLLAIISAILFSLSIANYNGYLVGLGVETGFILRNSYQILYNALFVILLPVLQGVPFLLGSIIVFRFAATVYTSLICFSYNTRKKAVIIRGFFRINTRDSKSEVFANKLIDRFFPSLIFIFLFFGSLYYAEIQGKEKAINFLKEISDTGYSKLKLLKSEDYPDGLYVITCGVNNCAAINVENERILYFENKLKLGEFSDSLNKLPIE</sequence>
<feature type="transmembrane region" description="Helical" evidence="1">
    <location>
        <begin position="48"/>
        <end position="73"/>
    </location>
</feature>